<proteinExistence type="inferred from homology"/>
<evidence type="ECO:0000256" key="11">
    <source>
        <dbReference type="ARBA" id="ARBA00023242"/>
    </source>
</evidence>
<dbReference type="PANTHER" id="PTHR10615">
    <property type="entry name" value="HISTONE ACETYLTRANSFERASE"/>
    <property type="match status" value="1"/>
</dbReference>
<keyword evidence="7" id="KW-0862">Zinc</keyword>
<dbReference type="EC" id="2.3.1.48" evidence="3"/>
<dbReference type="AlphaFoldDB" id="L1IHD0"/>
<evidence type="ECO:0000256" key="9">
    <source>
        <dbReference type="ARBA" id="ARBA00023015"/>
    </source>
</evidence>
<keyword evidence="8" id="KW-0007">Acetylation</keyword>
<dbReference type="InterPro" id="IPR016197">
    <property type="entry name" value="Chromo-like_dom_sf"/>
</dbReference>
<evidence type="ECO:0000256" key="6">
    <source>
        <dbReference type="ARBA" id="ARBA00022771"/>
    </source>
</evidence>
<dbReference type="PaxDb" id="55529-EKX35304"/>
<dbReference type="OrthoDB" id="787137at2759"/>
<dbReference type="Gene3D" id="1.10.10.10">
    <property type="entry name" value="Winged helix-like DNA-binding domain superfamily/Winged helix DNA-binding domain"/>
    <property type="match status" value="1"/>
</dbReference>
<dbReference type="STRING" id="905079.L1IHD0"/>
<dbReference type="InterPro" id="IPR036388">
    <property type="entry name" value="WH-like_DNA-bd_sf"/>
</dbReference>
<dbReference type="FunFam" id="3.30.60.60:FF:000001">
    <property type="entry name" value="Histone acetyltransferase"/>
    <property type="match status" value="1"/>
</dbReference>
<evidence type="ECO:0000256" key="1">
    <source>
        <dbReference type="ARBA" id="ARBA00004123"/>
    </source>
</evidence>
<dbReference type="PROSITE" id="PS51726">
    <property type="entry name" value="MYST_HAT"/>
    <property type="match status" value="1"/>
</dbReference>
<comment type="subcellular location">
    <subcellularLocation>
        <location evidence="1">Nucleus</location>
    </subcellularLocation>
</comment>
<dbReference type="EnsemblProtists" id="EKX35304">
    <property type="protein sequence ID" value="EKX35304"/>
    <property type="gene ID" value="GUITHDRAFT_160203"/>
</dbReference>
<dbReference type="Gene3D" id="2.30.30.140">
    <property type="match status" value="1"/>
</dbReference>
<keyword evidence="9" id="KW-0805">Transcription regulation</keyword>
<dbReference type="SUPFAM" id="SSF55729">
    <property type="entry name" value="Acyl-CoA N-acyltransferases (Nat)"/>
    <property type="match status" value="1"/>
</dbReference>
<dbReference type="FunFam" id="3.40.630.30:FF:000002">
    <property type="entry name" value="Histone acetyltransferase"/>
    <property type="match status" value="1"/>
</dbReference>
<feature type="active site" description="Proton donor/acceptor" evidence="13">
    <location>
        <position position="287"/>
    </location>
</feature>
<comment type="similarity">
    <text evidence="2">Belongs to the MYST (SAS/MOZ) family.</text>
</comment>
<keyword evidence="17" id="KW-1185">Reference proteome</keyword>
<dbReference type="GO" id="GO:0005634">
    <property type="term" value="C:nucleus"/>
    <property type="evidence" value="ECO:0007669"/>
    <property type="project" value="UniProtKB-SubCell"/>
</dbReference>
<dbReference type="eggNOG" id="KOG2747">
    <property type="taxonomic scope" value="Eukaryota"/>
</dbReference>
<evidence type="ECO:0000313" key="17">
    <source>
        <dbReference type="Proteomes" id="UP000011087"/>
    </source>
</evidence>
<dbReference type="OMA" id="DSPEGNN"/>
<keyword evidence="4" id="KW-0808">Transferase</keyword>
<dbReference type="Pfam" id="PF01853">
    <property type="entry name" value="MOZ_SAS"/>
    <property type="match status" value="1"/>
</dbReference>
<gene>
    <name evidence="15" type="ORF">GUITHDRAFT_160203</name>
</gene>
<keyword evidence="10" id="KW-0804">Transcription</keyword>
<dbReference type="InterPro" id="IPR050603">
    <property type="entry name" value="MYST_HAT"/>
</dbReference>
<evidence type="ECO:0000313" key="15">
    <source>
        <dbReference type="EMBL" id="EKX35304.1"/>
    </source>
</evidence>
<dbReference type="InterPro" id="IPR040706">
    <property type="entry name" value="Zf-MYST"/>
</dbReference>
<dbReference type="GO" id="GO:0006355">
    <property type="term" value="P:regulation of DNA-templated transcription"/>
    <property type="evidence" value="ECO:0007669"/>
    <property type="project" value="InterPro"/>
</dbReference>
<dbReference type="GO" id="GO:0004402">
    <property type="term" value="F:histone acetyltransferase activity"/>
    <property type="evidence" value="ECO:0007669"/>
    <property type="project" value="InterPro"/>
</dbReference>
<evidence type="ECO:0000256" key="10">
    <source>
        <dbReference type="ARBA" id="ARBA00023163"/>
    </source>
</evidence>
<evidence type="ECO:0000256" key="5">
    <source>
        <dbReference type="ARBA" id="ARBA00022723"/>
    </source>
</evidence>
<evidence type="ECO:0000259" key="14">
    <source>
        <dbReference type="PROSITE" id="PS51726"/>
    </source>
</evidence>
<evidence type="ECO:0000256" key="4">
    <source>
        <dbReference type="ARBA" id="ARBA00022679"/>
    </source>
</evidence>
<protein>
    <recommendedName>
        <fullName evidence="3">histone acetyltransferase</fullName>
        <ecNumber evidence="3">2.3.1.48</ecNumber>
    </recommendedName>
</protein>
<dbReference type="FunFam" id="1.10.10.10:FF:000022">
    <property type="entry name" value="Histone acetyltransferase"/>
    <property type="match status" value="1"/>
</dbReference>
<evidence type="ECO:0000313" key="16">
    <source>
        <dbReference type="EnsemblProtists" id="EKX35304"/>
    </source>
</evidence>
<dbReference type="Pfam" id="PF17772">
    <property type="entry name" value="zf-MYST"/>
    <property type="match status" value="1"/>
</dbReference>
<dbReference type="SUPFAM" id="SSF54160">
    <property type="entry name" value="Chromo domain-like"/>
    <property type="match status" value="1"/>
</dbReference>
<keyword evidence="6" id="KW-0863">Zinc-finger</keyword>
<dbReference type="Gene3D" id="3.30.60.60">
    <property type="entry name" value="N-acetyl transferase-like"/>
    <property type="match status" value="1"/>
</dbReference>
<dbReference type="PANTHER" id="PTHR10615:SF219">
    <property type="entry name" value="HISTONE ACETYLTRANSFERASE KAT5"/>
    <property type="match status" value="1"/>
</dbReference>
<feature type="domain" description="MYST-type HAT" evidence="14">
    <location>
        <begin position="111"/>
        <end position="382"/>
    </location>
</feature>
<evidence type="ECO:0000256" key="3">
    <source>
        <dbReference type="ARBA" id="ARBA00013184"/>
    </source>
</evidence>
<dbReference type="GO" id="GO:0008270">
    <property type="term" value="F:zinc ion binding"/>
    <property type="evidence" value="ECO:0007669"/>
    <property type="project" value="UniProtKB-KW"/>
</dbReference>
<keyword evidence="11" id="KW-0539">Nucleus</keyword>
<dbReference type="InterPro" id="IPR025995">
    <property type="entry name" value="Tudor-knot"/>
</dbReference>
<accession>L1IHD0</accession>
<dbReference type="Proteomes" id="UP000011087">
    <property type="component" value="Unassembled WGS sequence"/>
</dbReference>
<dbReference type="HOGENOM" id="CLU_011815_2_1_1"/>
<evidence type="ECO:0000256" key="2">
    <source>
        <dbReference type="ARBA" id="ARBA00010107"/>
    </source>
</evidence>
<dbReference type="InterPro" id="IPR016181">
    <property type="entry name" value="Acyl_CoA_acyltransferase"/>
</dbReference>
<dbReference type="RefSeq" id="XP_005822284.1">
    <property type="nucleotide sequence ID" value="XM_005822227.1"/>
</dbReference>
<reference evidence="15 17" key="1">
    <citation type="journal article" date="2012" name="Nature">
        <title>Algal genomes reveal evolutionary mosaicism and the fate of nucleomorphs.</title>
        <authorList>
            <consortium name="DOE Joint Genome Institute"/>
            <person name="Curtis B.A."/>
            <person name="Tanifuji G."/>
            <person name="Burki F."/>
            <person name="Gruber A."/>
            <person name="Irimia M."/>
            <person name="Maruyama S."/>
            <person name="Arias M.C."/>
            <person name="Ball S.G."/>
            <person name="Gile G.H."/>
            <person name="Hirakawa Y."/>
            <person name="Hopkins J.F."/>
            <person name="Kuo A."/>
            <person name="Rensing S.A."/>
            <person name="Schmutz J."/>
            <person name="Symeonidi A."/>
            <person name="Elias M."/>
            <person name="Eveleigh R.J."/>
            <person name="Herman E.K."/>
            <person name="Klute M.J."/>
            <person name="Nakayama T."/>
            <person name="Obornik M."/>
            <person name="Reyes-Prieto A."/>
            <person name="Armbrust E.V."/>
            <person name="Aves S.J."/>
            <person name="Beiko R.G."/>
            <person name="Coutinho P."/>
            <person name="Dacks J.B."/>
            <person name="Durnford D.G."/>
            <person name="Fast N.M."/>
            <person name="Green B.R."/>
            <person name="Grisdale C.J."/>
            <person name="Hempel F."/>
            <person name="Henrissat B."/>
            <person name="Hoppner M.P."/>
            <person name="Ishida K."/>
            <person name="Kim E."/>
            <person name="Koreny L."/>
            <person name="Kroth P.G."/>
            <person name="Liu Y."/>
            <person name="Malik S.B."/>
            <person name="Maier U.G."/>
            <person name="McRose D."/>
            <person name="Mock T."/>
            <person name="Neilson J.A."/>
            <person name="Onodera N.T."/>
            <person name="Poole A.M."/>
            <person name="Pritham E.J."/>
            <person name="Richards T.A."/>
            <person name="Rocap G."/>
            <person name="Roy S.W."/>
            <person name="Sarai C."/>
            <person name="Schaack S."/>
            <person name="Shirato S."/>
            <person name="Slamovits C.H."/>
            <person name="Spencer D.F."/>
            <person name="Suzuki S."/>
            <person name="Worden A.Z."/>
            <person name="Zauner S."/>
            <person name="Barry K."/>
            <person name="Bell C."/>
            <person name="Bharti A.K."/>
            <person name="Crow J.A."/>
            <person name="Grimwood J."/>
            <person name="Kramer R."/>
            <person name="Lindquist E."/>
            <person name="Lucas S."/>
            <person name="Salamov A."/>
            <person name="McFadden G.I."/>
            <person name="Lane C.E."/>
            <person name="Keeling P.J."/>
            <person name="Gray M.W."/>
            <person name="Grigoriev I.V."/>
            <person name="Archibald J.M."/>
        </authorList>
    </citation>
    <scope>NUCLEOTIDE SEQUENCE</scope>
    <source>
        <strain evidence="15 17">CCMP2712</strain>
    </source>
</reference>
<dbReference type="Gene3D" id="3.40.630.30">
    <property type="match status" value="1"/>
</dbReference>
<reference evidence="16" key="3">
    <citation type="submission" date="2016-03" db="UniProtKB">
        <authorList>
            <consortium name="EnsemblProtists"/>
        </authorList>
    </citation>
    <scope>IDENTIFICATION</scope>
</reference>
<dbReference type="KEGG" id="gtt:GUITHDRAFT_160203"/>
<dbReference type="InterPro" id="IPR002717">
    <property type="entry name" value="HAT_MYST-type"/>
</dbReference>
<evidence type="ECO:0000256" key="8">
    <source>
        <dbReference type="ARBA" id="ARBA00022990"/>
    </source>
</evidence>
<dbReference type="Pfam" id="PF11717">
    <property type="entry name" value="Tudor-knot"/>
    <property type="match status" value="1"/>
</dbReference>
<dbReference type="EMBL" id="JH993093">
    <property type="protein sequence ID" value="EKX35304.1"/>
    <property type="molecule type" value="Genomic_DNA"/>
</dbReference>
<name>L1IHD0_GUITC</name>
<evidence type="ECO:0000256" key="7">
    <source>
        <dbReference type="ARBA" id="ARBA00022833"/>
    </source>
</evidence>
<dbReference type="GeneID" id="17292029"/>
<dbReference type="CDD" id="cd04301">
    <property type="entry name" value="NAT_SF"/>
    <property type="match status" value="1"/>
</dbReference>
<sequence>MLDKLYNCTYPKPDILSDETPHYCSQNKDGTWEYYLHYEDYDRRLDEWVPSDRVGEEVVKQRTNDDHRSSLDSVQKMTRTQKRKFDEINTTLPGDVDPTTAALEHEREQATKVKNIQEIEMGMYEMDTWYYSPYPEEFSKCSKLYLCEFCLKYFRKAKTLDRHKAKCEWRHPPGDEIYRDGNISMFEVDGKKAKIYCQSLCLLSKLFLDHKTLYYDVDPFYFYVMTEVDSRGCHVVGYFSKEKESPDDHNLACIMVLPPHQRKRYGRFLISFSYELSKREGKVGTPERPLSDLGLLSYRSYWKSVLLDVLSKRRGNLSVKDISQMTAFKPDDIITTLQSMGLIKYWKGQHLISVSPKVIEEHLSKQAKDHLAFDETKLNWIPPQKESSAKKTR</sequence>
<evidence type="ECO:0000256" key="13">
    <source>
        <dbReference type="PIRSR" id="PIRSR602717-51"/>
    </source>
</evidence>
<organism evidence="15">
    <name type="scientific">Guillardia theta (strain CCMP2712)</name>
    <name type="common">Cryptophyte</name>
    <dbReference type="NCBI Taxonomy" id="905079"/>
    <lineage>
        <taxon>Eukaryota</taxon>
        <taxon>Cryptophyceae</taxon>
        <taxon>Pyrenomonadales</taxon>
        <taxon>Geminigeraceae</taxon>
        <taxon>Guillardia</taxon>
    </lineage>
</organism>
<keyword evidence="12" id="KW-0012">Acyltransferase</keyword>
<reference evidence="17" key="2">
    <citation type="submission" date="2012-11" db="EMBL/GenBank/DDBJ databases">
        <authorList>
            <person name="Kuo A."/>
            <person name="Curtis B.A."/>
            <person name="Tanifuji G."/>
            <person name="Burki F."/>
            <person name="Gruber A."/>
            <person name="Irimia M."/>
            <person name="Maruyama S."/>
            <person name="Arias M.C."/>
            <person name="Ball S.G."/>
            <person name="Gile G.H."/>
            <person name="Hirakawa Y."/>
            <person name="Hopkins J.F."/>
            <person name="Rensing S.A."/>
            <person name="Schmutz J."/>
            <person name="Symeonidi A."/>
            <person name="Elias M."/>
            <person name="Eveleigh R.J."/>
            <person name="Herman E.K."/>
            <person name="Klute M.J."/>
            <person name="Nakayama T."/>
            <person name="Obornik M."/>
            <person name="Reyes-Prieto A."/>
            <person name="Armbrust E.V."/>
            <person name="Aves S.J."/>
            <person name="Beiko R.G."/>
            <person name="Coutinho P."/>
            <person name="Dacks J.B."/>
            <person name="Durnford D.G."/>
            <person name="Fast N.M."/>
            <person name="Green B.R."/>
            <person name="Grisdale C."/>
            <person name="Hempe F."/>
            <person name="Henrissat B."/>
            <person name="Hoppner M.P."/>
            <person name="Ishida K.-I."/>
            <person name="Kim E."/>
            <person name="Koreny L."/>
            <person name="Kroth P.G."/>
            <person name="Liu Y."/>
            <person name="Malik S.-B."/>
            <person name="Maier U.G."/>
            <person name="McRose D."/>
            <person name="Mock T."/>
            <person name="Neilson J.A."/>
            <person name="Onodera N.T."/>
            <person name="Poole A.M."/>
            <person name="Pritham E.J."/>
            <person name="Richards T.A."/>
            <person name="Rocap G."/>
            <person name="Roy S.W."/>
            <person name="Sarai C."/>
            <person name="Schaack S."/>
            <person name="Shirato S."/>
            <person name="Slamovits C.H."/>
            <person name="Spencer D.F."/>
            <person name="Suzuki S."/>
            <person name="Worden A.Z."/>
            <person name="Zauner S."/>
            <person name="Barry K."/>
            <person name="Bell C."/>
            <person name="Bharti A.K."/>
            <person name="Crow J.A."/>
            <person name="Grimwood J."/>
            <person name="Kramer R."/>
            <person name="Lindquist E."/>
            <person name="Lucas S."/>
            <person name="Salamov A."/>
            <person name="McFadden G.I."/>
            <person name="Lane C.E."/>
            <person name="Keeling P.J."/>
            <person name="Gray M.W."/>
            <person name="Grigoriev I.V."/>
            <person name="Archibald J.M."/>
        </authorList>
    </citation>
    <scope>NUCLEOTIDE SEQUENCE</scope>
    <source>
        <strain evidence="17">CCMP2712</strain>
    </source>
</reference>
<evidence type="ECO:0000256" key="12">
    <source>
        <dbReference type="ARBA" id="ARBA00023315"/>
    </source>
</evidence>
<keyword evidence="5" id="KW-0479">Metal-binding</keyword>